<sequence>MLQTVGQALESLLKSRPELAKRMKDANALLESNPVEILTIPSDKCPHRSCDGSGWIWKKDWSKRTPEFREESDEWHEPCACYEQRKKQNEISRKIDLSGIPFIFREATVRSFNPLLYKSQKSIDTATIAKQAAVKFIENFEEMKKAGKGLYLFSEKKGSGKTRLASSIANALVKVHGVDIAFLKANDLLSQIKKTFSNEISTSEIDIIQVFRKVEVLVIDDIAIEKPSEFAERVFFDIVDYRLENKKVTFFTSNKTIENLAKIYKEGRVHSRINKMCLELYLPEESIRDDEAEKENADIEKILFGQAGD</sequence>
<protein>
    <submittedName>
        <fullName evidence="2">ATP-binding protein IstB</fullName>
    </submittedName>
</protein>
<reference evidence="3" key="1">
    <citation type="submission" date="2018-09" db="EMBL/GenBank/DDBJ databases">
        <authorList>
            <person name="Zhu H."/>
        </authorList>
    </citation>
    <scope>NUCLEOTIDE SEQUENCE [LARGE SCALE GENOMIC DNA]</scope>
    <source>
        <strain evidence="3">K2R23-3</strain>
    </source>
</reference>
<dbReference type="Pfam" id="PF01695">
    <property type="entry name" value="IstB_IS21"/>
    <property type="match status" value="1"/>
</dbReference>
<dbReference type="GO" id="GO:0006260">
    <property type="term" value="P:DNA replication"/>
    <property type="evidence" value="ECO:0007669"/>
    <property type="project" value="TreeGrafter"/>
</dbReference>
<dbReference type="PANTHER" id="PTHR30050">
    <property type="entry name" value="CHROMOSOMAL REPLICATION INITIATOR PROTEIN DNAA"/>
    <property type="match status" value="1"/>
</dbReference>
<dbReference type="Gene3D" id="3.40.50.300">
    <property type="entry name" value="P-loop containing nucleotide triphosphate hydrolases"/>
    <property type="match status" value="1"/>
</dbReference>
<dbReference type="SUPFAM" id="SSF52540">
    <property type="entry name" value="P-loop containing nucleoside triphosphate hydrolases"/>
    <property type="match status" value="1"/>
</dbReference>
<keyword evidence="2" id="KW-0547">Nucleotide-binding</keyword>
<feature type="domain" description="IstB-like ATP-binding" evidence="1">
    <location>
        <begin position="109"/>
        <end position="266"/>
    </location>
</feature>
<accession>A0A385YQP3</accession>
<dbReference type="Proteomes" id="UP000265725">
    <property type="component" value="Chromosome"/>
</dbReference>
<dbReference type="GO" id="GO:0005524">
    <property type="term" value="F:ATP binding"/>
    <property type="evidence" value="ECO:0007669"/>
    <property type="project" value="UniProtKB-KW"/>
</dbReference>
<dbReference type="InterPro" id="IPR002611">
    <property type="entry name" value="IstB_ATP-bd"/>
</dbReference>
<dbReference type="AlphaFoldDB" id="A0A385YQP3"/>
<gene>
    <name evidence="2" type="ORF">D3873_01995</name>
</gene>
<organism evidence="2 3">
    <name type="scientific">Paenisporosarcina cavernae</name>
    <dbReference type="NCBI Taxonomy" id="2320858"/>
    <lineage>
        <taxon>Bacteria</taxon>
        <taxon>Bacillati</taxon>
        <taxon>Bacillota</taxon>
        <taxon>Bacilli</taxon>
        <taxon>Bacillales</taxon>
        <taxon>Caryophanaceae</taxon>
        <taxon>Paenisporosarcina</taxon>
    </lineage>
</organism>
<name>A0A385YQP3_9BACL</name>
<evidence type="ECO:0000313" key="2">
    <source>
        <dbReference type="EMBL" id="AYC28700.1"/>
    </source>
</evidence>
<evidence type="ECO:0000259" key="1">
    <source>
        <dbReference type="Pfam" id="PF01695"/>
    </source>
</evidence>
<evidence type="ECO:0000313" key="3">
    <source>
        <dbReference type="Proteomes" id="UP000265725"/>
    </source>
</evidence>
<keyword evidence="3" id="KW-1185">Reference proteome</keyword>
<dbReference type="OrthoDB" id="2052561at2"/>
<dbReference type="PANTHER" id="PTHR30050:SF4">
    <property type="entry name" value="ATP-BINDING PROTEIN RV3427C IN INSERTION SEQUENCE-RELATED"/>
    <property type="match status" value="1"/>
</dbReference>
<keyword evidence="2" id="KW-0067">ATP-binding</keyword>
<proteinExistence type="predicted"/>
<dbReference type="InterPro" id="IPR027417">
    <property type="entry name" value="P-loop_NTPase"/>
</dbReference>
<dbReference type="KEGG" id="paek:D3873_01995"/>
<dbReference type="EMBL" id="CP032418">
    <property type="protein sequence ID" value="AYC28700.1"/>
    <property type="molecule type" value="Genomic_DNA"/>
</dbReference>